<keyword evidence="6" id="KW-0735">Signal-anchor</keyword>
<dbReference type="GO" id="GO:0016020">
    <property type="term" value="C:membrane"/>
    <property type="evidence" value="ECO:0007669"/>
    <property type="project" value="UniProtKB-SubCell"/>
</dbReference>
<dbReference type="Pfam" id="PF00229">
    <property type="entry name" value="TNF"/>
    <property type="match status" value="1"/>
</dbReference>
<sequence>MGGGGDPCHGRWISFGRFRCTHSSLTLDPDSFSIFSGNKLKSRPTKGKKPAAHFEADPFTTNALLWSKYMDNTVNQGKLSLRDNKIYIPSNGSYYIYTQASYHGKDCSKVGFDYLSHVVLHHFDEATPDRSLLSSQKTLCGGQSGNTSMPANSWRKSLFQGGIFELNKGDYIYTFTRGEDYLAREPGDTYIGLYAL</sequence>
<evidence type="ECO:0000313" key="12">
    <source>
        <dbReference type="Ensembl" id="ENSLLEP00000015534.1"/>
    </source>
</evidence>
<evidence type="ECO:0000256" key="1">
    <source>
        <dbReference type="ARBA" id="ARBA00004606"/>
    </source>
</evidence>
<comment type="subcellular location">
    <subcellularLocation>
        <location evidence="1">Membrane</location>
        <topology evidence="1">Single-pass type II membrane protein</topology>
    </subcellularLocation>
</comment>
<dbReference type="GO" id="GO:0006955">
    <property type="term" value="P:immune response"/>
    <property type="evidence" value="ECO:0007669"/>
    <property type="project" value="InterPro"/>
</dbReference>
<evidence type="ECO:0000256" key="8">
    <source>
        <dbReference type="ARBA" id="ARBA00023136"/>
    </source>
</evidence>
<dbReference type="Gene3D" id="2.60.120.40">
    <property type="match status" value="1"/>
</dbReference>
<name>A0A8C5MJE4_9ANUR</name>
<evidence type="ECO:0000256" key="6">
    <source>
        <dbReference type="ARBA" id="ARBA00022968"/>
    </source>
</evidence>
<dbReference type="GO" id="GO:0005125">
    <property type="term" value="F:cytokine activity"/>
    <property type="evidence" value="ECO:0007669"/>
    <property type="project" value="UniProtKB-KW"/>
</dbReference>
<dbReference type="SUPFAM" id="SSF49842">
    <property type="entry name" value="TNF-like"/>
    <property type="match status" value="1"/>
</dbReference>
<evidence type="ECO:0000256" key="9">
    <source>
        <dbReference type="ARBA" id="ARBA00023157"/>
    </source>
</evidence>
<keyword evidence="4" id="KW-0202">Cytokine</keyword>
<comment type="similarity">
    <text evidence="2">Belongs to the tumor necrosis factor family.</text>
</comment>
<keyword evidence="7" id="KW-1133">Transmembrane helix</keyword>
<reference evidence="12" key="2">
    <citation type="submission" date="2025-09" db="UniProtKB">
        <authorList>
            <consortium name="Ensembl"/>
        </authorList>
    </citation>
    <scope>IDENTIFICATION</scope>
</reference>
<keyword evidence="9" id="KW-1015">Disulfide bond</keyword>
<dbReference type="PROSITE" id="PS50049">
    <property type="entry name" value="THD_2"/>
    <property type="match status" value="1"/>
</dbReference>
<dbReference type="GO" id="GO:0005615">
    <property type="term" value="C:extracellular space"/>
    <property type="evidence" value="ECO:0007669"/>
    <property type="project" value="UniProtKB-KW"/>
</dbReference>
<dbReference type="SMART" id="SM00207">
    <property type="entry name" value="TNF"/>
    <property type="match status" value="1"/>
</dbReference>
<evidence type="ECO:0000256" key="5">
    <source>
        <dbReference type="ARBA" id="ARBA00022692"/>
    </source>
</evidence>
<dbReference type="OrthoDB" id="9940698at2759"/>
<proteinExistence type="inferred from homology"/>
<evidence type="ECO:0000313" key="13">
    <source>
        <dbReference type="Proteomes" id="UP000694569"/>
    </source>
</evidence>
<feature type="domain" description="THD" evidence="11">
    <location>
        <begin position="50"/>
        <end position="196"/>
    </location>
</feature>
<dbReference type="GO" id="GO:0005164">
    <property type="term" value="F:tumor necrosis factor receptor binding"/>
    <property type="evidence" value="ECO:0007669"/>
    <property type="project" value="InterPro"/>
</dbReference>
<dbReference type="InterPro" id="IPR008983">
    <property type="entry name" value="Tumour_necrosis_fac-like_dom"/>
</dbReference>
<accession>A0A8C5MJE4</accession>
<dbReference type="PRINTS" id="PR01234">
    <property type="entry name" value="TNECROSISFCT"/>
</dbReference>
<evidence type="ECO:0000259" key="11">
    <source>
        <dbReference type="PROSITE" id="PS50049"/>
    </source>
</evidence>
<evidence type="ECO:0000256" key="4">
    <source>
        <dbReference type="ARBA" id="ARBA00022514"/>
    </source>
</evidence>
<keyword evidence="5" id="KW-0812">Transmembrane</keyword>
<dbReference type="PANTHER" id="PTHR11471">
    <property type="entry name" value="TUMOR NECROSIS FACTOR FAMILY MEMBER"/>
    <property type="match status" value="1"/>
</dbReference>
<evidence type="ECO:0000256" key="3">
    <source>
        <dbReference type="ARBA" id="ARBA00013893"/>
    </source>
</evidence>
<protein>
    <recommendedName>
        <fullName evidence="3">Tumor necrosis factor</fullName>
    </recommendedName>
    <alternativeName>
        <fullName evidence="10">TNF-alpha</fullName>
    </alternativeName>
</protein>
<dbReference type="GO" id="GO:0043123">
    <property type="term" value="P:positive regulation of canonical NF-kappaB signal transduction"/>
    <property type="evidence" value="ECO:0007669"/>
    <property type="project" value="TreeGrafter"/>
</dbReference>
<dbReference type="AlphaFoldDB" id="A0A8C5MJE4"/>
<keyword evidence="13" id="KW-1185">Reference proteome</keyword>
<dbReference type="PANTHER" id="PTHR11471:SF23">
    <property type="entry name" value="TUMOR NECROSIS FACTOR"/>
    <property type="match status" value="1"/>
</dbReference>
<dbReference type="Ensembl" id="ENSLLET00000016126.1">
    <property type="protein sequence ID" value="ENSLLEP00000015534.1"/>
    <property type="gene ID" value="ENSLLEG00000009884.1"/>
</dbReference>
<dbReference type="GO" id="GO:2001238">
    <property type="term" value="P:positive regulation of extrinsic apoptotic signaling pathway"/>
    <property type="evidence" value="ECO:0007669"/>
    <property type="project" value="TreeGrafter"/>
</dbReference>
<dbReference type="InterPro" id="IPR006053">
    <property type="entry name" value="TNF"/>
</dbReference>
<organism evidence="12 13">
    <name type="scientific">Leptobrachium leishanense</name>
    <name type="common">Leishan spiny toad</name>
    <dbReference type="NCBI Taxonomy" id="445787"/>
    <lineage>
        <taxon>Eukaryota</taxon>
        <taxon>Metazoa</taxon>
        <taxon>Chordata</taxon>
        <taxon>Craniata</taxon>
        <taxon>Vertebrata</taxon>
        <taxon>Euteleostomi</taxon>
        <taxon>Amphibia</taxon>
        <taxon>Batrachia</taxon>
        <taxon>Anura</taxon>
        <taxon>Pelobatoidea</taxon>
        <taxon>Megophryidae</taxon>
        <taxon>Leptobrachium</taxon>
    </lineage>
</organism>
<keyword evidence="8" id="KW-0472">Membrane</keyword>
<reference evidence="12" key="1">
    <citation type="submission" date="2025-08" db="UniProtKB">
        <authorList>
            <consortium name="Ensembl"/>
        </authorList>
    </citation>
    <scope>IDENTIFICATION</scope>
</reference>
<evidence type="ECO:0000256" key="2">
    <source>
        <dbReference type="ARBA" id="ARBA00008670"/>
    </source>
</evidence>
<evidence type="ECO:0000256" key="10">
    <source>
        <dbReference type="ARBA" id="ARBA00029751"/>
    </source>
</evidence>
<evidence type="ECO:0000256" key="7">
    <source>
        <dbReference type="ARBA" id="ARBA00022989"/>
    </source>
</evidence>
<dbReference type="InterPro" id="IPR006052">
    <property type="entry name" value="TNF_dom"/>
</dbReference>
<dbReference type="Proteomes" id="UP000694569">
    <property type="component" value="Unplaced"/>
</dbReference>